<dbReference type="PATRIC" id="fig|765912.4.peg.466"/>
<proteinExistence type="predicted"/>
<dbReference type="Proteomes" id="UP000010816">
    <property type="component" value="Chromosome"/>
</dbReference>
<dbReference type="KEGG" id="tmb:Thimo_0483"/>
<protein>
    <submittedName>
        <fullName evidence="2">Uncharacterized protein</fullName>
    </submittedName>
</protein>
<feature type="transmembrane region" description="Helical" evidence="1">
    <location>
        <begin position="314"/>
        <end position="339"/>
    </location>
</feature>
<evidence type="ECO:0000256" key="1">
    <source>
        <dbReference type="SAM" id="Phobius"/>
    </source>
</evidence>
<dbReference type="STRING" id="765912.Thimo_0483"/>
<gene>
    <name evidence="2" type="ORF">Thimo_0483</name>
</gene>
<keyword evidence="1" id="KW-0472">Membrane</keyword>
<dbReference type="eggNOG" id="ENOG502ZAQR">
    <property type="taxonomic scope" value="Bacteria"/>
</dbReference>
<organism evidence="2 3">
    <name type="scientific">Thioflavicoccus mobilis 8321</name>
    <dbReference type="NCBI Taxonomy" id="765912"/>
    <lineage>
        <taxon>Bacteria</taxon>
        <taxon>Pseudomonadati</taxon>
        <taxon>Pseudomonadota</taxon>
        <taxon>Gammaproteobacteria</taxon>
        <taxon>Chromatiales</taxon>
        <taxon>Chromatiaceae</taxon>
        <taxon>Thioflavicoccus</taxon>
    </lineage>
</organism>
<feature type="transmembrane region" description="Helical" evidence="1">
    <location>
        <begin position="6"/>
        <end position="31"/>
    </location>
</feature>
<evidence type="ECO:0000313" key="3">
    <source>
        <dbReference type="Proteomes" id="UP000010816"/>
    </source>
</evidence>
<keyword evidence="1" id="KW-1133">Transmembrane helix</keyword>
<evidence type="ECO:0000313" key="2">
    <source>
        <dbReference type="EMBL" id="AGA89339.1"/>
    </source>
</evidence>
<feature type="transmembrane region" description="Helical" evidence="1">
    <location>
        <begin position="208"/>
        <end position="228"/>
    </location>
</feature>
<keyword evidence="3" id="KW-1185">Reference proteome</keyword>
<keyword evidence="1" id="KW-0812">Transmembrane</keyword>
<dbReference type="AlphaFoldDB" id="L0GVL2"/>
<dbReference type="HOGENOM" id="CLU_037944_0_0_6"/>
<name>L0GVL2_9GAMM</name>
<accession>L0GVL2</accession>
<dbReference type="EMBL" id="CP003051">
    <property type="protein sequence ID" value="AGA89339.1"/>
    <property type="molecule type" value="Genomic_DNA"/>
</dbReference>
<sequence>MLGNPMLDVAIGLAFFYMVLGVIVTVLQEFLASTLKWRARNLRKAIIELIGEAHAKDFYAHPLIFPLFRGGLDQSGKPLRGGPSYIPKRSFALAVIDLQKGRGDEAATAGRSGTEPPAIGVARFFTDAAAGGHLVDRVERLDKTATELLDKVQNHAVRQALEEAVGGAASQLKGATDVIDSTVRELESLFDNTMNRAAGWYKVKSQRVAFAIALVLAVLLNADSVYIAQRLWDDDALRTRTVAAAEAYYQSGPGQTQVSARCGASAEQPDDEMTLEQWQAVRECTQTEIADAARQIASADYPIGWPMPPDQSPWLAIVGQLMTALALSLGSSFWFDLLARFMKVRMSGKREETTEPVTG</sequence>
<reference evidence="2 3" key="1">
    <citation type="submission" date="2011-09" db="EMBL/GenBank/DDBJ databases">
        <title>Complete sequence of chromosome of Thioflavicoccus mobilis 8321.</title>
        <authorList>
            <consortium name="US DOE Joint Genome Institute"/>
            <person name="Lucas S."/>
            <person name="Han J."/>
            <person name="Lapidus A."/>
            <person name="Cheng J.-F."/>
            <person name="Goodwin L."/>
            <person name="Pitluck S."/>
            <person name="Peters L."/>
            <person name="Ovchinnikova G."/>
            <person name="Lu M."/>
            <person name="Detter J.C."/>
            <person name="Han C."/>
            <person name="Tapia R."/>
            <person name="Land M."/>
            <person name="Hauser L."/>
            <person name="Kyrpides N."/>
            <person name="Ivanova N."/>
            <person name="Pagani I."/>
            <person name="Vogl K."/>
            <person name="Liu Z."/>
            <person name="Imhoff J."/>
            <person name="Thiel V."/>
            <person name="Frigaard N.-U."/>
            <person name="Bryant D."/>
            <person name="Woyke T."/>
        </authorList>
    </citation>
    <scope>NUCLEOTIDE SEQUENCE [LARGE SCALE GENOMIC DNA]</scope>
    <source>
        <strain evidence="2 3">8321</strain>
    </source>
</reference>